<dbReference type="Proteomes" id="UP000228380">
    <property type="component" value="Chromosome 2"/>
</dbReference>
<dbReference type="PANTHER" id="PTHR34574">
    <property type="entry name" value="CALCIUM-BINDING EF-HAND FAMILY PROTEIN-RELATED"/>
    <property type="match status" value="1"/>
</dbReference>
<dbReference type="InterPro" id="IPR002048">
    <property type="entry name" value="EF_hand_dom"/>
</dbReference>
<dbReference type="PROSITE" id="PS00018">
    <property type="entry name" value="EF_HAND_1"/>
    <property type="match status" value="1"/>
</dbReference>
<dbReference type="PROSITE" id="PS50222">
    <property type="entry name" value="EF_HAND_2"/>
    <property type="match status" value="1"/>
</dbReference>
<dbReference type="InterPro" id="IPR018247">
    <property type="entry name" value="EF_Hand_1_Ca_BS"/>
</dbReference>
<keyword evidence="1" id="KW-0106">Calcium</keyword>
<dbReference type="OrthoDB" id="1881481at2759"/>
<dbReference type="GeneID" id="103719885"/>
<dbReference type="PANTHER" id="PTHR34574:SF2">
    <property type="entry name" value="CALCIUM-BINDING EF-HAND FAMILY PROTEIN"/>
    <property type="match status" value="1"/>
</dbReference>
<dbReference type="Gene3D" id="1.10.238.10">
    <property type="entry name" value="EF-hand"/>
    <property type="match status" value="1"/>
</dbReference>
<accession>A0A8B7CVN9</accession>
<dbReference type="AlphaFoldDB" id="A0A8B7CVN9"/>
<feature type="region of interest" description="Disordered" evidence="2">
    <location>
        <begin position="1"/>
        <end position="24"/>
    </location>
</feature>
<proteinExistence type="predicted"/>
<dbReference type="RefSeq" id="XP_008807581.1">
    <property type="nucleotide sequence ID" value="XM_008809359.4"/>
</dbReference>
<evidence type="ECO:0000256" key="1">
    <source>
        <dbReference type="ARBA" id="ARBA00022837"/>
    </source>
</evidence>
<evidence type="ECO:0000259" key="3">
    <source>
        <dbReference type="PROSITE" id="PS50222"/>
    </source>
</evidence>
<dbReference type="KEGG" id="pda:103719885"/>
<dbReference type="Pfam" id="PF13499">
    <property type="entry name" value="EF-hand_7"/>
    <property type="match status" value="1"/>
</dbReference>
<keyword evidence="4" id="KW-1185">Reference proteome</keyword>
<evidence type="ECO:0000256" key="2">
    <source>
        <dbReference type="SAM" id="MobiDB-lite"/>
    </source>
</evidence>
<dbReference type="GO" id="GO:0005509">
    <property type="term" value="F:calcium ion binding"/>
    <property type="evidence" value="ECO:0007669"/>
    <property type="project" value="InterPro"/>
</dbReference>
<gene>
    <name evidence="5" type="primary">LOC103719885</name>
</gene>
<reference evidence="5" key="2">
    <citation type="submission" date="2025-08" db="UniProtKB">
        <authorList>
            <consortium name="RefSeq"/>
        </authorList>
    </citation>
    <scope>IDENTIFICATION</scope>
    <source>
        <tissue evidence="5">Young leaves</tissue>
    </source>
</reference>
<protein>
    <submittedName>
        <fullName evidence="5">Uncharacterized protein LOC103719885</fullName>
    </submittedName>
</protein>
<dbReference type="SUPFAM" id="SSF47473">
    <property type="entry name" value="EF-hand"/>
    <property type="match status" value="1"/>
</dbReference>
<sequence length="386" mass="42360">MASWLGRKKSGEKGKKGGEEEEKKVVLDGTEIRELVENEDAFTSFVEHKFQELDVNHDGKLDVKELQPAVADIGAALGLPAQGTSTDSDHIYSEVLNEFTHGKQEQVSKSEFKEVLSDILLGMAAGLKRDPIVILRIDGEDLKEFVESPKFEPDALAIFSEMESANESLRKCLTVGLQQLTVEHGMPPASDSWVISNIVEPALQSLSTDRLEQHASQEIFFEEFKKLLCSLIQCLQEHPVIVAHSENTFDGSGIKILLSNKFELDKLLDSVWRDLPKDQHQKTSKDYLRVALDRMASSADLPPFGAVGQVDAIVNDSLKMVNADDGKIVDEAEFKKTLTEILGSLMLQLEGNPISVSSNSVVHEPLESSSTLLTASSLSASPSEGD</sequence>
<evidence type="ECO:0000313" key="4">
    <source>
        <dbReference type="Proteomes" id="UP000228380"/>
    </source>
</evidence>
<dbReference type="InterPro" id="IPR011992">
    <property type="entry name" value="EF-hand-dom_pair"/>
</dbReference>
<name>A0A8B7CVN9_PHODC</name>
<evidence type="ECO:0000313" key="5">
    <source>
        <dbReference type="RefSeq" id="XP_008807581.1"/>
    </source>
</evidence>
<reference evidence="4" key="1">
    <citation type="journal article" date="2019" name="Nat. Commun.">
        <title>Genome-wide association mapping of date palm fruit traits.</title>
        <authorList>
            <person name="Hazzouri K.M."/>
            <person name="Gros-Balthazard M."/>
            <person name="Flowers J.M."/>
            <person name="Copetti D."/>
            <person name="Lemansour A."/>
            <person name="Lebrun M."/>
            <person name="Masmoudi K."/>
            <person name="Ferrand S."/>
            <person name="Dhar M.I."/>
            <person name="Fresquez Z.A."/>
            <person name="Rosas U."/>
            <person name="Zhang J."/>
            <person name="Talag J."/>
            <person name="Lee S."/>
            <person name="Kudrna D."/>
            <person name="Powell R.F."/>
            <person name="Leitch I.J."/>
            <person name="Krueger R.R."/>
            <person name="Wing R.A."/>
            <person name="Amiri K.M.A."/>
            <person name="Purugganan M.D."/>
        </authorList>
    </citation>
    <scope>NUCLEOTIDE SEQUENCE [LARGE SCALE GENOMIC DNA]</scope>
    <source>
        <strain evidence="4">cv. Khalas</strain>
    </source>
</reference>
<organism evidence="4 5">
    <name type="scientific">Phoenix dactylifera</name>
    <name type="common">Date palm</name>
    <dbReference type="NCBI Taxonomy" id="42345"/>
    <lineage>
        <taxon>Eukaryota</taxon>
        <taxon>Viridiplantae</taxon>
        <taxon>Streptophyta</taxon>
        <taxon>Embryophyta</taxon>
        <taxon>Tracheophyta</taxon>
        <taxon>Spermatophyta</taxon>
        <taxon>Magnoliopsida</taxon>
        <taxon>Liliopsida</taxon>
        <taxon>Arecaceae</taxon>
        <taxon>Coryphoideae</taxon>
        <taxon>Phoeniceae</taxon>
        <taxon>Phoenix</taxon>
    </lineage>
</organism>
<feature type="compositionally biased region" description="Basic and acidic residues" evidence="2">
    <location>
        <begin position="9"/>
        <end position="24"/>
    </location>
</feature>
<feature type="domain" description="EF-hand" evidence="3">
    <location>
        <begin position="41"/>
        <end position="76"/>
    </location>
</feature>